<name>X0U4M3_9ZZZZ</name>
<organism evidence="1">
    <name type="scientific">marine sediment metagenome</name>
    <dbReference type="NCBI Taxonomy" id="412755"/>
    <lineage>
        <taxon>unclassified sequences</taxon>
        <taxon>metagenomes</taxon>
        <taxon>ecological metagenomes</taxon>
    </lineage>
</organism>
<dbReference type="EMBL" id="BARS01018513">
    <property type="protein sequence ID" value="GAF95337.1"/>
    <property type="molecule type" value="Genomic_DNA"/>
</dbReference>
<proteinExistence type="predicted"/>
<comment type="caution">
    <text evidence="1">The sequence shown here is derived from an EMBL/GenBank/DDBJ whole genome shotgun (WGS) entry which is preliminary data.</text>
</comment>
<dbReference type="AlphaFoldDB" id="X0U4M3"/>
<accession>X0U4M3</accession>
<gene>
    <name evidence="1" type="ORF">S01H1_30123</name>
</gene>
<feature type="non-terminal residue" evidence="1">
    <location>
        <position position="1"/>
    </location>
</feature>
<feature type="non-terminal residue" evidence="1">
    <location>
        <position position="276"/>
    </location>
</feature>
<evidence type="ECO:0000313" key="1">
    <source>
        <dbReference type="EMBL" id="GAF95337.1"/>
    </source>
</evidence>
<sequence length="276" mass="29189">ITAFPDASYTGGVLVATLSSDPTGVAMMTEPVLDTEAGSTYSFFEISTTGSGTWSLYHFDRMLDDGEIDPISVVPSVLNDAYWIHRNSPPGTLPATEPLAHDGDVNTLENAGDTSTAIELRLTMAEPFINSFYQVTVSLGQGTGTTNVLTRRYPMLVATTVDVLTDAGAGGSEDPLLWYNIFNASDDVVGNGSIFQMADAGYGVTEWEAGDGYLSFTFDGSYSASQGHAVLCIGVEVTTDQKAVMDVSLQRLSLSPKAGDIVTVSANVGYGLKLYA</sequence>
<reference evidence="1" key="1">
    <citation type="journal article" date="2014" name="Front. Microbiol.">
        <title>High frequency of phylogenetically diverse reductive dehalogenase-homologous genes in deep subseafloor sedimentary metagenomes.</title>
        <authorList>
            <person name="Kawai M."/>
            <person name="Futagami T."/>
            <person name="Toyoda A."/>
            <person name="Takaki Y."/>
            <person name="Nishi S."/>
            <person name="Hori S."/>
            <person name="Arai W."/>
            <person name="Tsubouchi T."/>
            <person name="Morono Y."/>
            <person name="Uchiyama I."/>
            <person name="Ito T."/>
            <person name="Fujiyama A."/>
            <person name="Inagaki F."/>
            <person name="Takami H."/>
        </authorList>
    </citation>
    <scope>NUCLEOTIDE SEQUENCE</scope>
    <source>
        <strain evidence="1">Expedition CK06-06</strain>
    </source>
</reference>
<protein>
    <submittedName>
        <fullName evidence="1">Uncharacterized protein</fullName>
    </submittedName>
</protein>